<dbReference type="Proteomes" id="UP000054498">
    <property type="component" value="Unassembled WGS sequence"/>
</dbReference>
<dbReference type="AlphaFoldDB" id="A0A0D2MPH3"/>
<sequence>MSFNSSCSDQQRKNVMSELHSSEPELRLLYTTPESLLKPALREALVEACASGTLCAFAIDEAHCISEWVSCLLSTPWPLVYAHDRLGHVRCVADVVNCDLSSVCDPDPCCLPACPSNIGVPSVPPALTLTPVQGHDFRPAYLQLASLKADFPGIPIAAITASATPRVQESIVRCLGLSKPQIIAASFNRPNIELTVRHKALLGAQGADDDVMEDLLRFIGNRPGQCGIIYARLRSTCDWLASVLSGCDLDVAKYHAGMDPDQRRKVLRDWTDGSVDIVVATIAFGMGIDRADVRWVVHWNLPGSVEGFYQEAGRAGRDGQPSLSLVYESQEDAEAVAKLERGNRQGAMASVVDLMAAPGCRRRRLLAHFAEARGACDAASELLCDFCADPQGVRRRLDERERRTHARAARERAREARRVAGGEESGSDGVEGEEGEGSGGGDGWGSAARLCTASVPPGAAVRQQQQQKQQQQQEAGVVLGDAEEEGCCAREQHQQQRRPQQQPDLAPRPALAPLGRGRYGNSGARPGTAFKAPTMVQPRATAAASHAILPAAAAPVSPGPAVAVAVGPNKIGWEDPQVGLIESNTTRSGLVHVSTASGRAPVVVPRLLKRFKGSQGCGVRPGSAGGCGAAAGAEGATRTGPAAAARIGQAAVATAVEAAVAAHSNQQQQQQQQGEEGHNHNQQLENNQQQQQQEQQQQQQQLPAMQQLHTRVLHTCMSTHAAAARRPFKPPLRR</sequence>
<keyword evidence="3 8" id="KW-0067">ATP-binding</keyword>
<evidence type="ECO:0000313" key="8">
    <source>
        <dbReference type="EMBL" id="KIZ04575.1"/>
    </source>
</evidence>
<keyword evidence="3 8" id="KW-0547">Nucleotide-binding</keyword>
<dbReference type="PROSITE" id="PS51194">
    <property type="entry name" value="HELICASE_CTER"/>
    <property type="match status" value="1"/>
</dbReference>
<evidence type="ECO:0000256" key="3">
    <source>
        <dbReference type="ARBA" id="ARBA00022806"/>
    </source>
</evidence>
<dbReference type="InterPro" id="IPR001650">
    <property type="entry name" value="Helicase_C-like"/>
</dbReference>
<comment type="catalytic activity">
    <reaction evidence="4">
        <text>Couples ATP hydrolysis with the unwinding of duplex DNA by translocating in the 3'-5' direction.</text>
        <dbReference type="EC" id="5.6.2.4"/>
    </reaction>
</comment>
<feature type="compositionally biased region" description="Low complexity" evidence="6">
    <location>
        <begin position="463"/>
        <end position="473"/>
    </location>
</feature>
<dbReference type="NCBIfam" id="TIGR00614">
    <property type="entry name" value="recQ_fam"/>
    <property type="match status" value="1"/>
</dbReference>
<dbReference type="Pfam" id="PF00271">
    <property type="entry name" value="Helicase_C"/>
    <property type="match status" value="1"/>
</dbReference>
<feature type="region of interest" description="Disordered" evidence="6">
    <location>
        <begin position="397"/>
        <end position="527"/>
    </location>
</feature>
<comment type="similarity">
    <text evidence="1">Belongs to the helicase family. RecQ subfamily.</text>
</comment>
<feature type="compositionally biased region" description="Basic and acidic residues" evidence="6">
    <location>
        <begin position="397"/>
        <end position="421"/>
    </location>
</feature>
<organism evidence="8 9">
    <name type="scientific">Monoraphidium neglectum</name>
    <dbReference type="NCBI Taxonomy" id="145388"/>
    <lineage>
        <taxon>Eukaryota</taxon>
        <taxon>Viridiplantae</taxon>
        <taxon>Chlorophyta</taxon>
        <taxon>core chlorophytes</taxon>
        <taxon>Chlorophyceae</taxon>
        <taxon>CS clade</taxon>
        <taxon>Sphaeropleales</taxon>
        <taxon>Selenastraceae</taxon>
        <taxon>Monoraphidium</taxon>
    </lineage>
</organism>
<dbReference type="InterPro" id="IPR004589">
    <property type="entry name" value="DNA_helicase_ATP-dep_RecQ"/>
</dbReference>
<dbReference type="GO" id="GO:0000724">
    <property type="term" value="P:double-strand break repair via homologous recombination"/>
    <property type="evidence" value="ECO:0007669"/>
    <property type="project" value="TreeGrafter"/>
</dbReference>
<name>A0A0D2MPH3_9CHLO</name>
<dbReference type="RefSeq" id="XP_013903594.1">
    <property type="nucleotide sequence ID" value="XM_014048140.1"/>
</dbReference>
<proteinExistence type="inferred from homology"/>
<keyword evidence="2 8" id="KW-0378">Hydrolase</keyword>
<dbReference type="Gene3D" id="3.40.50.300">
    <property type="entry name" value="P-loop containing nucleotide triphosphate hydrolases"/>
    <property type="match status" value="3"/>
</dbReference>
<dbReference type="GO" id="GO:0043138">
    <property type="term" value="F:3'-5' DNA helicase activity"/>
    <property type="evidence" value="ECO:0007669"/>
    <property type="project" value="UniProtKB-EC"/>
</dbReference>
<evidence type="ECO:0000256" key="5">
    <source>
        <dbReference type="ARBA" id="ARBA00034808"/>
    </source>
</evidence>
<dbReference type="GO" id="GO:0005737">
    <property type="term" value="C:cytoplasm"/>
    <property type="evidence" value="ECO:0007669"/>
    <property type="project" value="TreeGrafter"/>
</dbReference>
<evidence type="ECO:0000259" key="7">
    <source>
        <dbReference type="PROSITE" id="PS51194"/>
    </source>
</evidence>
<dbReference type="STRING" id="145388.A0A0D2MPH3"/>
<dbReference type="SUPFAM" id="SSF52540">
    <property type="entry name" value="P-loop containing nucleoside triphosphate hydrolases"/>
    <property type="match status" value="1"/>
</dbReference>
<reference evidence="8 9" key="1">
    <citation type="journal article" date="2013" name="BMC Genomics">
        <title>Reconstruction of the lipid metabolism for the microalga Monoraphidium neglectum from its genome sequence reveals characteristics suitable for biofuel production.</title>
        <authorList>
            <person name="Bogen C."/>
            <person name="Al-Dilaimi A."/>
            <person name="Albersmeier A."/>
            <person name="Wichmann J."/>
            <person name="Grundmann M."/>
            <person name="Rupp O."/>
            <person name="Lauersen K.J."/>
            <person name="Blifernez-Klassen O."/>
            <person name="Kalinowski J."/>
            <person name="Goesmann A."/>
            <person name="Mussgnug J.H."/>
            <person name="Kruse O."/>
        </authorList>
    </citation>
    <scope>NUCLEOTIDE SEQUENCE [LARGE SCALE GENOMIC DNA]</scope>
    <source>
        <strain evidence="8 9">SAG 48.87</strain>
    </source>
</reference>
<keyword evidence="9" id="KW-1185">Reference proteome</keyword>
<feature type="region of interest" description="Disordered" evidence="6">
    <location>
        <begin position="663"/>
        <end position="705"/>
    </location>
</feature>
<dbReference type="GO" id="GO:0005694">
    <property type="term" value="C:chromosome"/>
    <property type="evidence" value="ECO:0007669"/>
    <property type="project" value="TreeGrafter"/>
</dbReference>
<keyword evidence="3 8" id="KW-0347">Helicase</keyword>
<dbReference type="KEGG" id="mng:MNEG_3380"/>
<dbReference type="OrthoDB" id="10261556at2759"/>
<evidence type="ECO:0000256" key="6">
    <source>
        <dbReference type="SAM" id="MobiDB-lite"/>
    </source>
</evidence>
<evidence type="ECO:0000256" key="4">
    <source>
        <dbReference type="ARBA" id="ARBA00034617"/>
    </source>
</evidence>
<feature type="compositionally biased region" description="Low complexity" evidence="6">
    <location>
        <begin position="497"/>
        <end position="516"/>
    </location>
</feature>
<dbReference type="SMART" id="SM00490">
    <property type="entry name" value="HELICc"/>
    <property type="match status" value="1"/>
</dbReference>
<evidence type="ECO:0000313" key="9">
    <source>
        <dbReference type="Proteomes" id="UP000054498"/>
    </source>
</evidence>
<dbReference type="GeneID" id="25736258"/>
<protein>
    <recommendedName>
        <fullName evidence="5">DNA 3'-5' helicase</fullName>
        <ecNumber evidence="5">5.6.2.4</ecNumber>
    </recommendedName>
</protein>
<gene>
    <name evidence="8" type="ORF">MNEG_3380</name>
</gene>
<feature type="domain" description="Helicase C-terminal" evidence="7">
    <location>
        <begin position="211"/>
        <end position="359"/>
    </location>
</feature>
<dbReference type="PANTHER" id="PTHR13710:SF155">
    <property type="entry name" value="ATP-DEPENDENT DNA HELICASE Q-LIKE 3"/>
    <property type="match status" value="1"/>
</dbReference>
<dbReference type="EMBL" id="KK100643">
    <property type="protein sequence ID" value="KIZ04575.1"/>
    <property type="molecule type" value="Genomic_DNA"/>
</dbReference>
<dbReference type="GO" id="GO:0009378">
    <property type="term" value="F:four-way junction helicase activity"/>
    <property type="evidence" value="ECO:0007669"/>
    <property type="project" value="TreeGrafter"/>
</dbReference>
<feature type="region of interest" description="Disordered" evidence="6">
    <location>
        <begin position="614"/>
        <end position="635"/>
    </location>
</feature>
<evidence type="ECO:0000256" key="1">
    <source>
        <dbReference type="ARBA" id="ARBA00005446"/>
    </source>
</evidence>
<dbReference type="EC" id="5.6.2.4" evidence="5"/>
<feature type="compositionally biased region" description="Low complexity" evidence="6">
    <location>
        <begin position="663"/>
        <end position="702"/>
    </location>
</feature>
<dbReference type="PANTHER" id="PTHR13710">
    <property type="entry name" value="DNA HELICASE RECQ FAMILY MEMBER"/>
    <property type="match status" value="1"/>
</dbReference>
<dbReference type="GO" id="GO:0016787">
    <property type="term" value="F:hydrolase activity"/>
    <property type="evidence" value="ECO:0007669"/>
    <property type="project" value="UniProtKB-KW"/>
</dbReference>
<accession>A0A0D2MPH3</accession>
<evidence type="ECO:0000256" key="2">
    <source>
        <dbReference type="ARBA" id="ARBA00022801"/>
    </source>
</evidence>
<dbReference type="InterPro" id="IPR027417">
    <property type="entry name" value="P-loop_NTPase"/>
</dbReference>